<dbReference type="Proteomes" id="UP000078558">
    <property type="component" value="Chromosome I"/>
</dbReference>
<dbReference type="STRING" id="1851544.ODI_00711"/>
<protein>
    <recommendedName>
        <fullName evidence="1">DUF1330 domain-containing protein</fullName>
    </recommendedName>
</protein>
<reference evidence="3 4" key="2">
    <citation type="submission" date="2017-08" db="EMBL/GenBank/DDBJ databases">
        <authorList>
            <person name="de Groot N.N."/>
        </authorList>
    </citation>
    <scope>NUCLEOTIDE SEQUENCE [LARGE SCALE GENOMIC DNA]</scope>
    <source>
        <strain evidence="3">Orrdi1</strain>
    </source>
</reference>
<proteinExistence type="predicted"/>
<dbReference type="OrthoDB" id="516779at2"/>
<dbReference type="EMBL" id="LT907988">
    <property type="protein sequence ID" value="SOE48489.1"/>
    <property type="molecule type" value="Genomic_DNA"/>
</dbReference>
<gene>
    <name evidence="2" type="ORF">ODI_00711</name>
    <name evidence="3" type="ORF">ODI_R1469</name>
</gene>
<dbReference type="PANTHER" id="PTHR41521">
    <property type="match status" value="1"/>
</dbReference>
<dbReference type="KEGG" id="odi:ODI_R1469"/>
<dbReference type="Pfam" id="PF07045">
    <property type="entry name" value="DUF1330"/>
    <property type="match status" value="1"/>
</dbReference>
<accession>A0A1C3K861</accession>
<dbReference type="Gene3D" id="3.30.70.100">
    <property type="match status" value="1"/>
</dbReference>
<keyword evidence="4" id="KW-1185">Reference proteome</keyword>
<dbReference type="RefSeq" id="WP_067759774.1">
    <property type="nucleotide sequence ID" value="NZ_LT907988.1"/>
</dbReference>
<dbReference type="PANTHER" id="PTHR41521:SF4">
    <property type="entry name" value="BLR0684 PROTEIN"/>
    <property type="match status" value="1"/>
</dbReference>
<sequence length="94" mass="10436">MSAYLIADVSVSNPQQYEDYKRLSSQAMAEHGAKVLVRGGQTQHLEGREPGRTVLLEFPNVEAAQAFYESETYRAARQAREGAAVMNMFIVQGI</sequence>
<name>A0A1C3K861_9BURK</name>
<reference evidence="2 4" key="1">
    <citation type="submission" date="2016-06" db="EMBL/GenBank/DDBJ databases">
        <authorList>
            <person name="Kjaerup R.B."/>
            <person name="Dalgaard T.S."/>
            <person name="Juul-Madsen H.R."/>
        </authorList>
    </citation>
    <scope>NUCLEOTIDE SEQUENCE [LARGE SCALE GENOMIC DNA]</scope>
    <source>
        <strain evidence="2">Orrdi1</strain>
    </source>
</reference>
<dbReference type="InterPro" id="IPR011008">
    <property type="entry name" value="Dimeric_a/b-barrel"/>
</dbReference>
<dbReference type="SUPFAM" id="SSF54909">
    <property type="entry name" value="Dimeric alpha+beta barrel"/>
    <property type="match status" value="1"/>
</dbReference>
<dbReference type="InterPro" id="IPR010753">
    <property type="entry name" value="DUF1330"/>
</dbReference>
<dbReference type="EMBL" id="FLRC01000055">
    <property type="protein sequence ID" value="SBT27721.1"/>
    <property type="molecule type" value="Genomic_DNA"/>
</dbReference>
<organism evidence="2 4">
    <name type="scientific">Orrella dioscoreae</name>
    <dbReference type="NCBI Taxonomy" id="1851544"/>
    <lineage>
        <taxon>Bacteria</taxon>
        <taxon>Pseudomonadati</taxon>
        <taxon>Pseudomonadota</taxon>
        <taxon>Betaproteobacteria</taxon>
        <taxon>Burkholderiales</taxon>
        <taxon>Alcaligenaceae</taxon>
        <taxon>Orrella</taxon>
    </lineage>
</organism>
<feature type="domain" description="DUF1330" evidence="1">
    <location>
        <begin position="2"/>
        <end position="94"/>
    </location>
</feature>
<evidence type="ECO:0000313" key="4">
    <source>
        <dbReference type="Proteomes" id="UP000078558"/>
    </source>
</evidence>
<evidence type="ECO:0000313" key="2">
    <source>
        <dbReference type="EMBL" id="SBT27721.1"/>
    </source>
</evidence>
<evidence type="ECO:0000259" key="1">
    <source>
        <dbReference type="Pfam" id="PF07045"/>
    </source>
</evidence>
<evidence type="ECO:0000313" key="3">
    <source>
        <dbReference type="EMBL" id="SOE48489.1"/>
    </source>
</evidence>
<dbReference type="AlphaFoldDB" id="A0A1C3K861"/>